<keyword evidence="3 7" id="KW-0812">Transmembrane</keyword>
<dbReference type="PANTHER" id="PTHR14969:SF62">
    <property type="entry name" value="DECAPRENYLPHOSPHORYL-5-PHOSPHORIBOSE PHOSPHATASE RV3807C-RELATED"/>
    <property type="match status" value="1"/>
</dbReference>
<evidence type="ECO:0000256" key="6">
    <source>
        <dbReference type="ARBA" id="ARBA00023136"/>
    </source>
</evidence>
<organism evidence="9 10">
    <name type="scientific">Anaerobium acetethylicum</name>
    <dbReference type="NCBI Taxonomy" id="1619234"/>
    <lineage>
        <taxon>Bacteria</taxon>
        <taxon>Bacillati</taxon>
        <taxon>Bacillota</taxon>
        <taxon>Clostridia</taxon>
        <taxon>Lachnospirales</taxon>
        <taxon>Lachnospiraceae</taxon>
        <taxon>Anaerobium</taxon>
    </lineage>
</organism>
<dbReference type="SMART" id="SM00014">
    <property type="entry name" value="acidPPc"/>
    <property type="match status" value="1"/>
</dbReference>
<evidence type="ECO:0000256" key="3">
    <source>
        <dbReference type="ARBA" id="ARBA00022692"/>
    </source>
</evidence>
<feature type="transmembrane region" description="Helical" evidence="7">
    <location>
        <begin position="57"/>
        <end position="77"/>
    </location>
</feature>
<feature type="transmembrane region" description="Helical" evidence="7">
    <location>
        <begin position="129"/>
        <end position="147"/>
    </location>
</feature>
<evidence type="ECO:0000313" key="10">
    <source>
        <dbReference type="Proteomes" id="UP000199315"/>
    </source>
</evidence>
<keyword evidence="5 7" id="KW-1133">Transmembrane helix</keyword>
<dbReference type="Proteomes" id="UP000199315">
    <property type="component" value="Unassembled WGS sequence"/>
</dbReference>
<evidence type="ECO:0000259" key="8">
    <source>
        <dbReference type="SMART" id="SM00014"/>
    </source>
</evidence>
<evidence type="ECO:0000256" key="4">
    <source>
        <dbReference type="ARBA" id="ARBA00022801"/>
    </source>
</evidence>
<feature type="transmembrane region" description="Helical" evidence="7">
    <location>
        <begin position="28"/>
        <end position="51"/>
    </location>
</feature>
<dbReference type="GO" id="GO:0016787">
    <property type="term" value="F:hydrolase activity"/>
    <property type="evidence" value="ECO:0007669"/>
    <property type="project" value="UniProtKB-KW"/>
</dbReference>
<evidence type="ECO:0000256" key="5">
    <source>
        <dbReference type="ARBA" id="ARBA00022989"/>
    </source>
</evidence>
<comment type="subcellular location">
    <subcellularLocation>
        <location evidence="1">Cell membrane</location>
        <topology evidence="1">Multi-pass membrane protein</topology>
    </subcellularLocation>
</comment>
<dbReference type="Pfam" id="PF01569">
    <property type="entry name" value="PAP2"/>
    <property type="match status" value="1"/>
</dbReference>
<dbReference type="GO" id="GO:0005886">
    <property type="term" value="C:plasma membrane"/>
    <property type="evidence" value="ECO:0007669"/>
    <property type="project" value="UniProtKB-SubCell"/>
</dbReference>
<dbReference type="EMBL" id="FMKA01000009">
    <property type="protein sequence ID" value="SCP97188.1"/>
    <property type="molecule type" value="Genomic_DNA"/>
</dbReference>
<feature type="transmembrane region" description="Helical" evidence="7">
    <location>
        <begin position="153"/>
        <end position="171"/>
    </location>
</feature>
<dbReference type="RefSeq" id="WP_091233033.1">
    <property type="nucleotide sequence ID" value="NZ_FMKA01000009.1"/>
</dbReference>
<dbReference type="OrthoDB" id="9789113at2"/>
<name>A0A1D3TTB7_9FIRM</name>
<dbReference type="PANTHER" id="PTHR14969">
    <property type="entry name" value="SPHINGOSINE-1-PHOSPHATE PHOSPHOHYDROLASE"/>
    <property type="match status" value="1"/>
</dbReference>
<dbReference type="InterPro" id="IPR036938">
    <property type="entry name" value="PAP2/HPO_sf"/>
</dbReference>
<gene>
    <name evidence="9" type="ORF">SAMN05421730_100916</name>
</gene>
<dbReference type="InterPro" id="IPR000326">
    <property type="entry name" value="PAP2/HPO"/>
</dbReference>
<keyword evidence="10" id="KW-1185">Reference proteome</keyword>
<reference evidence="9 10" key="1">
    <citation type="submission" date="2016-09" db="EMBL/GenBank/DDBJ databases">
        <authorList>
            <person name="Capua I."/>
            <person name="De Benedictis P."/>
            <person name="Joannis T."/>
            <person name="Lombin L.H."/>
            <person name="Cattoli G."/>
        </authorList>
    </citation>
    <scope>NUCLEOTIDE SEQUENCE [LARGE SCALE GENOMIC DNA]</scope>
    <source>
        <strain evidence="9 10">GluBS11</strain>
    </source>
</reference>
<feature type="domain" description="Phosphatidic acid phosphatase type 2/haloperoxidase" evidence="8">
    <location>
        <begin position="58"/>
        <end position="168"/>
    </location>
</feature>
<sequence length="189" mass="21354">MIEFITNLDRAIIFFVQEFMHVPILDKVMIAITTLGNKGFIWIVMALFLAARKRTRLVGIAALATLLLTTIMGEGILKHLVCRPRPYRDYPEIQPLVEKLTSYSFPSGHTGSSFTASWVFGRYLKKQAAYFWILAAAMGFSRLYLFMHYPSDILAGAVLGILCAMIIVLVLEKIVGSQWIYTPEQETEA</sequence>
<accession>A0A1D3TTB7</accession>
<dbReference type="Gene3D" id="1.20.144.10">
    <property type="entry name" value="Phosphatidic acid phosphatase type 2/haloperoxidase"/>
    <property type="match status" value="2"/>
</dbReference>
<evidence type="ECO:0000256" key="7">
    <source>
        <dbReference type="SAM" id="Phobius"/>
    </source>
</evidence>
<keyword evidence="6 7" id="KW-0472">Membrane</keyword>
<keyword evidence="2" id="KW-1003">Cell membrane</keyword>
<evidence type="ECO:0000313" key="9">
    <source>
        <dbReference type="EMBL" id="SCP97188.1"/>
    </source>
</evidence>
<protein>
    <submittedName>
        <fullName evidence="9">Undecaprenyl-diphosphatase</fullName>
    </submittedName>
</protein>
<dbReference type="AlphaFoldDB" id="A0A1D3TTB7"/>
<keyword evidence="4" id="KW-0378">Hydrolase</keyword>
<dbReference type="STRING" id="1619234.SAMN05421730_100916"/>
<evidence type="ECO:0000256" key="2">
    <source>
        <dbReference type="ARBA" id="ARBA00022475"/>
    </source>
</evidence>
<proteinExistence type="predicted"/>
<dbReference type="CDD" id="cd03392">
    <property type="entry name" value="PAP2_like_2"/>
    <property type="match status" value="1"/>
</dbReference>
<dbReference type="SUPFAM" id="SSF48317">
    <property type="entry name" value="Acid phosphatase/Vanadium-dependent haloperoxidase"/>
    <property type="match status" value="1"/>
</dbReference>
<evidence type="ECO:0000256" key="1">
    <source>
        <dbReference type="ARBA" id="ARBA00004651"/>
    </source>
</evidence>